<keyword evidence="2" id="KW-0238">DNA-binding</keyword>
<evidence type="ECO:0000313" key="6">
    <source>
        <dbReference type="Proteomes" id="UP000295783"/>
    </source>
</evidence>
<name>A0A4R6WSA9_9PROT</name>
<dbReference type="Gene3D" id="2.10.109.10">
    <property type="entry name" value="Umud Fragment, subunit A"/>
    <property type="match status" value="1"/>
</dbReference>
<evidence type="ECO:0000259" key="4">
    <source>
        <dbReference type="PROSITE" id="PS50943"/>
    </source>
</evidence>
<dbReference type="SUPFAM" id="SSF51306">
    <property type="entry name" value="LexA/Signal peptidase"/>
    <property type="match status" value="1"/>
</dbReference>
<dbReference type="InterPro" id="IPR039418">
    <property type="entry name" value="LexA-like"/>
</dbReference>
<comment type="caution">
    <text evidence="5">The sequence shown here is derived from an EMBL/GenBank/DDBJ whole genome shotgun (WGS) entry which is preliminary data.</text>
</comment>
<protein>
    <submittedName>
        <fullName evidence="5">Phage repressor protein C with HTH and peptisase S24 domain</fullName>
    </submittedName>
</protein>
<gene>
    <name evidence="5" type="ORF">A8950_2320</name>
</gene>
<dbReference type="AlphaFoldDB" id="A0A4R6WSA9"/>
<sequence length="227" mass="25430">MTEISEAARRLKELREQAGLTMRAVSEALGWSLTRYQHYEDRYKRRFLPFELARELDALFCQHGTEPGAVLQLAGIEPGQGVSQRRDPVPPRPGAAIGQTQRDLPVLGAVKGGSEGFYFNDGEAKEFVERPANLKGVFNGFALYVDGDSMEPRYFAGELLYVNPNRPITRNCFVAVELNDGQGLIKQFVRRTDEEIVLHQFNPARDITLRAGEVKRIYRITGTGEAG</sequence>
<reference evidence="5 6" key="1">
    <citation type="submission" date="2019-03" db="EMBL/GenBank/DDBJ databases">
        <title>Genomic Encyclopedia of Type Strains, Phase III (KMG-III): the genomes of soil and plant-associated and newly described type strains.</title>
        <authorList>
            <person name="Whitman W."/>
        </authorList>
    </citation>
    <scope>NUCLEOTIDE SEQUENCE [LARGE SCALE GENOMIC DNA]</scope>
    <source>
        <strain evidence="5 6">CGMCC 1.7660</strain>
    </source>
</reference>
<proteinExistence type="predicted"/>
<dbReference type="SUPFAM" id="SSF47413">
    <property type="entry name" value="lambda repressor-like DNA-binding domains"/>
    <property type="match status" value="1"/>
</dbReference>
<evidence type="ECO:0000256" key="2">
    <source>
        <dbReference type="ARBA" id="ARBA00023125"/>
    </source>
</evidence>
<dbReference type="EMBL" id="SNYW01000008">
    <property type="protein sequence ID" value="TDQ82497.1"/>
    <property type="molecule type" value="Genomic_DNA"/>
</dbReference>
<feature type="domain" description="HTH cro/C1-type" evidence="4">
    <location>
        <begin position="11"/>
        <end position="40"/>
    </location>
</feature>
<keyword evidence="1" id="KW-0805">Transcription regulation</keyword>
<dbReference type="Pfam" id="PF00717">
    <property type="entry name" value="Peptidase_S24"/>
    <property type="match status" value="1"/>
</dbReference>
<dbReference type="RefSeq" id="WP_166645126.1">
    <property type="nucleotide sequence ID" value="NZ_SNYW01000008.1"/>
</dbReference>
<evidence type="ECO:0000313" key="5">
    <source>
        <dbReference type="EMBL" id="TDQ82497.1"/>
    </source>
</evidence>
<dbReference type="Proteomes" id="UP000295783">
    <property type="component" value="Unassembled WGS sequence"/>
</dbReference>
<evidence type="ECO:0000256" key="3">
    <source>
        <dbReference type="ARBA" id="ARBA00023163"/>
    </source>
</evidence>
<dbReference type="CDD" id="cd06529">
    <property type="entry name" value="S24_LexA-like"/>
    <property type="match status" value="1"/>
</dbReference>
<dbReference type="PANTHER" id="PTHR40661:SF3">
    <property type="entry name" value="FELS-1 PROPHAGE TRANSCRIPTIONAL REGULATOR"/>
    <property type="match status" value="1"/>
</dbReference>
<dbReference type="GO" id="GO:0003677">
    <property type="term" value="F:DNA binding"/>
    <property type="evidence" value="ECO:0007669"/>
    <property type="project" value="UniProtKB-KW"/>
</dbReference>
<dbReference type="SMART" id="SM00530">
    <property type="entry name" value="HTH_XRE"/>
    <property type="match status" value="1"/>
</dbReference>
<keyword evidence="6" id="KW-1185">Reference proteome</keyword>
<dbReference type="Pfam" id="PF13560">
    <property type="entry name" value="HTH_31"/>
    <property type="match status" value="1"/>
</dbReference>
<dbReference type="PANTHER" id="PTHR40661">
    <property type="match status" value="1"/>
</dbReference>
<dbReference type="InterPro" id="IPR010982">
    <property type="entry name" value="Lambda_DNA-bd_dom_sf"/>
</dbReference>
<dbReference type="PROSITE" id="PS50943">
    <property type="entry name" value="HTH_CROC1"/>
    <property type="match status" value="1"/>
</dbReference>
<dbReference type="Gene3D" id="1.10.260.40">
    <property type="entry name" value="lambda repressor-like DNA-binding domains"/>
    <property type="match status" value="1"/>
</dbReference>
<dbReference type="CDD" id="cd00093">
    <property type="entry name" value="HTH_XRE"/>
    <property type="match status" value="1"/>
</dbReference>
<evidence type="ECO:0000256" key="1">
    <source>
        <dbReference type="ARBA" id="ARBA00023015"/>
    </source>
</evidence>
<dbReference type="InterPro" id="IPR015927">
    <property type="entry name" value="Peptidase_S24_S26A/B/C"/>
</dbReference>
<accession>A0A4R6WSA9</accession>
<keyword evidence="3" id="KW-0804">Transcription</keyword>
<organism evidence="5 6">
    <name type="scientific">Dongia mobilis</name>
    <dbReference type="NCBI Taxonomy" id="578943"/>
    <lineage>
        <taxon>Bacteria</taxon>
        <taxon>Pseudomonadati</taxon>
        <taxon>Pseudomonadota</taxon>
        <taxon>Alphaproteobacteria</taxon>
        <taxon>Rhodospirillales</taxon>
        <taxon>Dongiaceae</taxon>
        <taxon>Dongia</taxon>
    </lineage>
</organism>
<dbReference type="InterPro" id="IPR036286">
    <property type="entry name" value="LexA/Signal_pep-like_sf"/>
</dbReference>
<dbReference type="InterPro" id="IPR001387">
    <property type="entry name" value="Cro/C1-type_HTH"/>
</dbReference>